<reference evidence="3 4" key="1">
    <citation type="submission" date="2020-04" db="EMBL/GenBank/DDBJ databases">
        <title>Donghicola sp., a member of the Rhodobacteraceae family isolated from mangrove forest in Thailand.</title>
        <authorList>
            <person name="Charoenyingcharoen P."/>
            <person name="Yukphan P."/>
        </authorList>
    </citation>
    <scope>NUCLEOTIDE SEQUENCE [LARGE SCALE GENOMIC DNA]</scope>
    <source>
        <strain evidence="3 4">B5-SW-15</strain>
    </source>
</reference>
<dbReference type="RefSeq" id="WP_177156352.1">
    <property type="nucleotide sequence ID" value="NZ_JABCJE010000001.1"/>
</dbReference>
<sequence length="273" mass="29181">MGKSHLFCMILHRALSLILALGSAVPAVAGSYENTVHHTILPGWQEADGAHIAALHVDLAPGWKTYWRAPGEGGIPPLFDWSGSENLKSVGFIWPAPEVFDNSGYRTIGYKGGMTLPMRLVPIDPSKPITIRGQVDMGVCEEICMPVTLPFSAALPMNGPRDPAIAAAMASRPFTRAEAKVQDVDCDIEATDRGLALNAVVDMPPTGVIENSVVEVRNPRIWVDPAVNQRDGNKLHISADLSSISGGAMMVDRSAITLTVLGSDYAVEIQGCD</sequence>
<dbReference type="AlphaFoldDB" id="A0A850PYP1"/>
<protein>
    <recommendedName>
        <fullName evidence="2">Thiol:disulfide interchange protein DsbD N-terminal domain-containing protein</fullName>
    </recommendedName>
</protein>
<feature type="signal peptide" evidence="1">
    <location>
        <begin position="1"/>
        <end position="29"/>
    </location>
</feature>
<dbReference type="Proteomes" id="UP000592216">
    <property type="component" value="Unassembled WGS sequence"/>
</dbReference>
<evidence type="ECO:0000256" key="1">
    <source>
        <dbReference type="SAM" id="SignalP"/>
    </source>
</evidence>
<dbReference type="Pfam" id="PF11412">
    <property type="entry name" value="DsbD_N"/>
    <property type="match status" value="1"/>
</dbReference>
<evidence type="ECO:0000259" key="2">
    <source>
        <dbReference type="Pfam" id="PF11412"/>
    </source>
</evidence>
<accession>A0A850PYP1</accession>
<evidence type="ECO:0000313" key="4">
    <source>
        <dbReference type="Proteomes" id="UP000592216"/>
    </source>
</evidence>
<proteinExistence type="predicted"/>
<feature type="domain" description="Thiol:disulfide interchange protein DsbD N-terminal" evidence="2">
    <location>
        <begin position="43"/>
        <end position="148"/>
    </location>
</feature>
<name>A0A850PYP1_9RHOB</name>
<comment type="caution">
    <text evidence="3">The sequence shown here is derived from an EMBL/GenBank/DDBJ whole genome shotgun (WGS) entry which is preliminary data.</text>
</comment>
<evidence type="ECO:0000313" key="3">
    <source>
        <dbReference type="EMBL" id="NVO21864.1"/>
    </source>
</evidence>
<feature type="chain" id="PRO_5032989144" description="Thiol:disulfide interchange protein DsbD N-terminal domain-containing protein" evidence="1">
    <location>
        <begin position="30"/>
        <end position="273"/>
    </location>
</feature>
<keyword evidence="1" id="KW-0732">Signal</keyword>
<dbReference type="InterPro" id="IPR028250">
    <property type="entry name" value="DsbDN"/>
</dbReference>
<organism evidence="3 4">
    <name type="scientific">Donghicola mangrovi</name>
    <dbReference type="NCBI Taxonomy" id="2729614"/>
    <lineage>
        <taxon>Bacteria</taxon>
        <taxon>Pseudomonadati</taxon>
        <taxon>Pseudomonadota</taxon>
        <taxon>Alphaproteobacteria</taxon>
        <taxon>Rhodobacterales</taxon>
        <taxon>Roseobacteraceae</taxon>
        <taxon>Donghicola</taxon>
    </lineage>
</organism>
<dbReference type="EMBL" id="JABCJE010000001">
    <property type="protein sequence ID" value="NVO21864.1"/>
    <property type="molecule type" value="Genomic_DNA"/>
</dbReference>
<gene>
    <name evidence="3" type="ORF">HJ536_00705</name>
</gene>